<comment type="similarity">
    <text evidence="1">Belongs to the AAA ATPase family. BCS1 subfamily.</text>
</comment>
<dbReference type="SMART" id="SM00382">
    <property type="entry name" value="AAA"/>
    <property type="match status" value="1"/>
</dbReference>
<keyword evidence="3" id="KW-0067">ATP-binding</keyword>
<proteinExistence type="inferred from homology"/>
<dbReference type="InterPro" id="IPR027417">
    <property type="entry name" value="P-loop_NTPase"/>
</dbReference>
<evidence type="ECO:0000256" key="3">
    <source>
        <dbReference type="ARBA" id="ARBA00022840"/>
    </source>
</evidence>
<organism evidence="5">
    <name type="scientific">Ostreococcus tauri</name>
    <name type="common">Marine green alga</name>
    <dbReference type="NCBI Taxonomy" id="70448"/>
    <lineage>
        <taxon>Eukaryota</taxon>
        <taxon>Viridiplantae</taxon>
        <taxon>Chlorophyta</taxon>
        <taxon>Mamiellophyceae</taxon>
        <taxon>Mamiellales</taxon>
        <taxon>Bathycoccaceae</taxon>
        <taxon>Ostreococcus</taxon>
    </lineage>
</organism>
<feature type="domain" description="AAA+ ATPase" evidence="4">
    <location>
        <begin position="130"/>
        <end position="263"/>
    </location>
</feature>
<dbReference type="GO" id="GO:0016887">
    <property type="term" value="F:ATP hydrolysis activity"/>
    <property type="evidence" value="ECO:0007669"/>
    <property type="project" value="InterPro"/>
</dbReference>
<dbReference type="InterPro" id="IPR003593">
    <property type="entry name" value="AAA+_ATPase"/>
</dbReference>
<dbReference type="Gene3D" id="3.40.50.300">
    <property type="entry name" value="P-loop containing nucleotide triphosphate hydrolases"/>
    <property type="match status" value="1"/>
</dbReference>
<dbReference type="InterPro" id="IPR050747">
    <property type="entry name" value="Mitochondrial_chaperone_BCS1"/>
</dbReference>
<gene>
    <name evidence="5" type="ORF">BE221DRAFT_191169</name>
</gene>
<evidence type="ECO:0000256" key="1">
    <source>
        <dbReference type="ARBA" id="ARBA00007448"/>
    </source>
</evidence>
<dbReference type="EMBL" id="KZ155778">
    <property type="protein sequence ID" value="OUS47581.1"/>
    <property type="molecule type" value="Genomic_DNA"/>
</dbReference>
<dbReference type="Pfam" id="PF00004">
    <property type="entry name" value="AAA"/>
    <property type="match status" value="1"/>
</dbReference>
<dbReference type="PANTHER" id="PTHR23070">
    <property type="entry name" value="BCS1 AAA-TYPE ATPASE"/>
    <property type="match status" value="1"/>
</dbReference>
<keyword evidence="2" id="KW-0547">Nucleotide-binding</keyword>
<keyword evidence="5" id="KW-0378">Hydrolase</keyword>
<dbReference type="InterPro" id="IPR003959">
    <property type="entry name" value="ATPase_AAA_core"/>
</dbReference>
<dbReference type="InterPro" id="IPR057495">
    <property type="entry name" value="AAA_lid_BCS1"/>
</dbReference>
<sequence length="353" mass="39726">MNGAPAEGSSSDYFTIRVFRLFRSRRWTKECVREMLRLGAEARERERKAGSEFTRVHMPRTVVEYSAPSSRHEGDGHRVYRGEQHWVPSEKPSRPLDTVVLPTGARDMIERDVREFLDSERWYVDRGLPYRRGYLLHGLPGTGKTSLVFALAGHFGLPLYVVRLSDERLCDEGLHRLFRTTEKRSIILLDDVDAPGANAVFRELQPGESTGNLSVQSTLSLLDGVTSVDGRLIFLSCRDKSALNQTLIRPGRFDVILRFDAPGKEQIESYFNHFFADFGGDVPSMGAEFAELAAHVDTQPKSMAALQVLFLSHKSNPRDALESMRARISGQKRSITFGARSRNSRRDHSAAAA</sequence>
<evidence type="ECO:0000259" key="4">
    <source>
        <dbReference type="SMART" id="SM00382"/>
    </source>
</evidence>
<name>A0A1Y5IDM9_OSTTA</name>
<dbReference type="Pfam" id="PF25426">
    <property type="entry name" value="AAA_lid_BCS1"/>
    <property type="match status" value="1"/>
</dbReference>
<dbReference type="AlphaFoldDB" id="A0A1Y5IDM9"/>
<reference evidence="5" key="1">
    <citation type="submission" date="2017-04" db="EMBL/GenBank/DDBJ databases">
        <title>Population genomics of picophytoplankton unveils novel chromosome hypervariability.</title>
        <authorList>
            <consortium name="DOE Joint Genome Institute"/>
            <person name="Blanc-Mathieu R."/>
            <person name="Krasovec M."/>
            <person name="Hebrard M."/>
            <person name="Yau S."/>
            <person name="Desgranges E."/>
            <person name="Martin J."/>
            <person name="Schackwitz W."/>
            <person name="Kuo A."/>
            <person name="Salin G."/>
            <person name="Donnadieu C."/>
            <person name="Desdevises Y."/>
            <person name="Sanchez-Ferandin S."/>
            <person name="Moreau H."/>
            <person name="Rivals E."/>
            <person name="Grigoriev I.V."/>
            <person name="Grimsley N."/>
            <person name="Eyre-Walker A."/>
            <person name="Piganeau G."/>
        </authorList>
    </citation>
    <scope>NUCLEOTIDE SEQUENCE [LARGE SCALE GENOMIC DNA]</scope>
    <source>
        <strain evidence="5">RCC 1115</strain>
    </source>
</reference>
<dbReference type="SUPFAM" id="SSF52540">
    <property type="entry name" value="P-loop containing nucleoside triphosphate hydrolases"/>
    <property type="match status" value="1"/>
</dbReference>
<dbReference type="GO" id="GO:0005524">
    <property type="term" value="F:ATP binding"/>
    <property type="evidence" value="ECO:0007669"/>
    <property type="project" value="UniProtKB-KW"/>
</dbReference>
<dbReference type="eggNOG" id="KOG0743">
    <property type="taxonomic scope" value="Eukaryota"/>
</dbReference>
<dbReference type="Proteomes" id="UP000195557">
    <property type="component" value="Unassembled WGS sequence"/>
</dbReference>
<accession>A0A1Y5IDM9</accession>
<evidence type="ECO:0000313" key="5">
    <source>
        <dbReference type="EMBL" id="OUS47581.1"/>
    </source>
</evidence>
<protein>
    <submittedName>
        <fullName evidence="5">P-loop containing nucleoside triphosphate hydrolase protein</fullName>
    </submittedName>
</protein>
<evidence type="ECO:0000256" key="2">
    <source>
        <dbReference type="ARBA" id="ARBA00022741"/>
    </source>
</evidence>